<dbReference type="Gene3D" id="3.40.50.150">
    <property type="entry name" value="Vaccinia Virus protein VP39"/>
    <property type="match status" value="1"/>
</dbReference>
<sequence>MNSNSPSDSHSLRDGDSDKFEFTFEFYLDSRRRIESDVSPGPEHRDETQSLTESIYEYHKEYGRTYHAYRAGSYHVPNDVIEHERQENQYELIKILLDGRLYLAPLSKDPVRSPRKILDLATGTGRWAVEMADEFPHAQVIGTDLSPVQPELVPPNLRFEIDDGNEEWQDGPDWHDIDYIHFRFTVVSWADWGQMLRVAFERLRPGGYVEMQEPDCDIFSDNAEIPITNPLKAWFRDLRRAAALANRPIDAVPHLKQLFIEAGFVDVQEKVYKIPIGDWPRGRKLKQMGRLWRQNVADGLPGFSYALWNKWLDRSREQIDVQLVEVRKALSDKKSRAYERFFVVWGRKPEI</sequence>
<dbReference type="SUPFAM" id="SSF53335">
    <property type="entry name" value="S-adenosyl-L-methionine-dependent methyltransferases"/>
    <property type="match status" value="1"/>
</dbReference>
<dbReference type="InterPro" id="IPR029063">
    <property type="entry name" value="SAM-dependent_MTases_sf"/>
</dbReference>
<keyword evidence="3" id="KW-1185">Reference proteome</keyword>
<protein>
    <submittedName>
        <fullName evidence="2">Trans-aconitate 2-methyltransferase</fullName>
    </submittedName>
</protein>
<comment type="caution">
    <text evidence="2">The sequence shown here is derived from an EMBL/GenBank/DDBJ whole genome shotgun (WGS) entry which is preliminary data.</text>
</comment>
<dbReference type="GO" id="GO:0008168">
    <property type="term" value="F:methyltransferase activity"/>
    <property type="evidence" value="ECO:0007669"/>
    <property type="project" value="TreeGrafter"/>
</dbReference>
<accession>A0AAJ0EZZ2</accession>
<organism evidence="2 3">
    <name type="scientific">Echria macrotheca</name>
    <dbReference type="NCBI Taxonomy" id="438768"/>
    <lineage>
        <taxon>Eukaryota</taxon>
        <taxon>Fungi</taxon>
        <taxon>Dikarya</taxon>
        <taxon>Ascomycota</taxon>
        <taxon>Pezizomycotina</taxon>
        <taxon>Sordariomycetes</taxon>
        <taxon>Sordariomycetidae</taxon>
        <taxon>Sordariales</taxon>
        <taxon>Schizotheciaceae</taxon>
        <taxon>Echria</taxon>
    </lineage>
</organism>
<dbReference type="PANTHER" id="PTHR43591:SF10">
    <property type="entry name" value="ABC TRANSMEMBRANE TYPE-1 DOMAIN-CONTAINING PROTEIN-RELATED"/>
    <property type="match status" value="1"/>
</dbReference>
<comment type="similarity">
    <text evidence="1">Belongs to the methyltransferase superfamily. LaeA methyltransferase family.</text>
</comment>
<dbReference type="CDD" id="cd02440">
    <property type="entry name" value="AdoMet_MTases"/>
    <property type="match status" value="1"/>
</dbReference>
<dbReference type="EMBL" id="MU839856">
    <property type="protein sequence ID" value="KAK1749561.1"/>
    <property type="molecule type" value="Genomic_DNA"/>
</dbReference>
<gene>
    <name evidence="2" type="ORF">QBC47DRAFT_395657</name>
</gene>
<name>A0AAJ0EZZ2_9PEZI</name>
<proteinExistence type="inferred from homology"/>
<dbReference type="PANTHER" id="PTHR43591">
    <property type="entry name" value="METHYLTRANSFERASE"/>
    <property type="match status" value="1"/>
</dbReference>
<reference evidence="2" key="1">
    <citation type="submission" date="2023-06" db="EMBL/GenBank/DDBJ databases">
        <title>Genome-scale phylogeny and comparative genomics of the fungal order Sordariales.</title>
        <authorList>
            <consortium name="Lawrence Berkeley National Laboratory"/>
            <person name="Hensen N."/>
            <person name="Bonometti L."/>
            <person name="Westerberg I."/>
            <person name="Brannstrom I.O."/>
            <person name="Guillou S."/>
            <person name="Cros-Aarteil S."/>
            <person name="Calhoun S."/>
            <person name="Haridas S."/>
            <person name="Kuo A."/>
            <person name="Mondo S."/>
            <person name="Pangilinan J."/>
            <person name="Riley R."/>
            <person name="Labutti K."/>
            <person name="Andreopoulos B."/>
            <person name="Lipzen A."/>
            <person name="Chen C."/>
            <person name="Yanf M."/>
            <person name="Daum C."/>
            <person name="Ng V."/>
            <person name="Clum A."/>
            <person name="Steindorff A."/>
            <person name="Ohm R."/>
            <person name="Martin F."/>
            <person name="Silar P."/>
            <person name="Natvig D."/>
            <person name="Lalanne C."/>
            <person name="Gautier V."/>
            <person name="Ament-Velasquez S.L."/>
            <person name="Kruys A."/>
            <person name="Hutchinson M.I."/>
            <person name="Powell A.J."/>
            <person name="Barry K."/>
            <person name="Miller A.N."/>
            <person name="Grigoriev I.V."/>
            <person name="Debuchy R."/>
            <person name="Gladieux P."/>
            <person name="Thoren M.H."/>
            <person name="Johannesson H."/>
        </authorList>
    </citation>
    <scope>NUCLEOTIDE SEQUENCE</scope>
    <source>
        <strain evidence="2">PSN4</strain>
    </source>
</reference>
<evidence type="ECO:0000313" key="3">
    <source>
        <dbReference type="Proteomes" id="UP001239445"/>
    </source>
</evidence>
<evidence type="ECO:0000256" key="1">
    <source>
        <dbReference type="ARBA" id="ARBA00038158"/>
    </source>
</evidence>
<dbReference type="Proteomes" id="UP001239445">
    <property type="component" value="Unassembled WGS sequence"/>
</dbReference>
<evidence type="ECO:0000313" key="2">
    <source>
        <dbReference type="EMBL" id="KAK1749561.1"/>
    </source>
</evidence>
<dbReference type="Pfam" id="PF13489">
    <property type="entry name" value="Methyltransf_23"/>
    <property type="match status" value="1"/>
</dbReference>
<dbReference type="AlphaFoldDB" id="A0AAJ0EZZ2"/>